<evidence type="ECO:0000313" key="3">
    <source>
        <dbReference type="EMBL" id="CAG5002996.1"/>
    </source>
</evidence>
<dbReference type="InterPro" id="IPR029058">
    <property type="entry name" value="AB_hydrolase_fold"/>
</dbReference>
<feature type="domain" description="Acetyl xylan esterase" evidence="2">
    <location>
        <begin position="98"/>
        <end position="234"/>
    </location>
</feature>
<proteinExistence type="predicted"/>
<evidence type="ECO:0000259" key="2">
    <source>
        <dbReference type="Pfam" id="PF05448"/>
    </source>
</evidence>
<protein>
    <recommendedName>
        <fullName evidence="2">Acetyl xylan esterase domain-containing protein</fullName>
    </recommendedName>
</protein>
<reference evidence="3" key="1">
    <citation type="submission" date="2021-04" db="EMBL/GenBank/DDBJ databases">
        <authorList>
            <person name="Rodrigo-Torres L."/>
            <person name="Arahal R. D."/>
            <person name="Lucena T."/>
        </authorList>
    </citation>
    <scope>NUCLEOTIDE SEQUENCE</scope>
    <source>
        <strain evidence="3">CECT 9275</strain>
    </source>
</reference>
<evidence type="ECO:0000256" key="1">
    <source>
        <dbReference type="SAM" id="SignalP"/>
    </source>
</evidence>
<comment type="caution">
    <text evidence="3">The sequence shown here is derived from an EMBL/GenBank/DDBJ whole genome shotgun (WGS) entry which is preliminary data.</text>
</comment>
<dbReference type="InterPro" id="IPR008391">
    <property type="entry name" value="AXE1_dom"/>
</dbReference>
<dbReference type="Pfam" id="PF05448">
    <property type="entry name" value="AXE1"/>
    <property type="match status" value="1"/>
</dbReference>
<feature type="chain" id="PRO_5037871317" description="Acetyl xylan esterase domain-containing protein" evidence="1">
    <location>
        <begin position="25"/>
        <end position="387"/>
    </location>
</feature>
<dbReference type="SUPFAM" id="SSF53474">
    <property type="entry name" value="alpha/beta-Hydrolases"/>
    <property type="match status" value="1"/>
</dbReference>
<dbReference type="EMBL" id="CAJRAF010000002">
    <property type="protein sequence ID" value="CAG5002996.1"/>
    <property type="molecule type" value="Genomic_DNA"/>
</dbReference>
<gene>
    <name evidence="3" type="ORF">DYBT9275_03022</name>
</gene>
<name>A0A916NCM5_9BACT</name>
<sequence length="387" mass="42832">MSGFMKTLYSSLFVAILSVTVVTAQKSELCQGAYFTEEQGKMFLANNTYHTKAEWTSRAEQIRAQLREGMGLQVLPPKPKSKPTIYGKMVMDGYTIEKVFFESMPGFYVTGNLYRPTKQQKSYAGILCPHGHGDNPQGRFREQTQKRCGTLARMGAVVFVWDMVGQGDSRQCEHSMAKGLKLQTINSIRALDFLESLPGVDPKRIAVTGESGGGTQTFILAALDNRVKVAVPCVMVSAHFFGGCVCESGLPIHKKGDYQTNNVQIASLTAPRPMLLISDGADWTKHTPDLEYPYIRGIYSLYGKAGNVENVHLPDEKHDYGPSKRKAMYPFLAKYIGLDLKAVTDDKGNIDESQVKVLDQKELEVFDKAHPRPANAVMGNEAVMSLL</sequence>
<dbReference type="AlphaFoldDB" id="A0A916NCM5"/>
<dbReference type="Gene3D" id="3.40.50.1820">
    <property type="entry name" value="alpha/beta hydrolase"/>
    <property type="match status" value="1"/>
</dbReference>
<evidence type="ECO:0000313" key="4">
    <source>
        <dbReference type="Proteomes" id="UP000680038"/>
    </source>
</evidence>
<dbReference type="PANTHER" id="PTHR22946:SF8">
    <property type="entry name" value="ACETYL XYLAN ESTERASE DOMAIN-CONTAINING PROTEIN"/>
    <property type="match status" value="1"/>
</dbReference>
<dbReference type="InterPro" id="IPR050261">
    <property type="entry name" value="FrsA_esterase"/>
</dbReference>
<keyword evidence="4" id="KW-1185">Reference proteome</keyword>
<keyword evidence="1" id="KW-0732">Signal</keyword>
<accession>A0A916NCM5</accession>
<dbReference type="Proteomes" id="UP000680038">
    <property type="component" value="Unassembled WGS sequence"/>
</dbReference>
<organism evidence="3 4">
    <name type="scientific">Dyadobacter helix</name>
    <dbReference type="NCBI Taxonomy" id="2822344"/>
    <lineage>
        <taxon>Bacteria</taxon>
        <taxon>Pseudomonadati</taxon>
        <taxon>Bacteroidota</taxon>
        <taxon>Cytophagia</taxon>
        <taxon>Cytophagales</taxon>
        <taxon>Spirosomataceae</taxon>
        <taxon>Dyadobacter</taxon>
    </lineage>
</organism>
<dbReference type="PANTHER" id="PTHR22946">
    <property type="entry name" value="DIENELACTONE HYDROLASE DOMAIN-CONTAINING PROTEIN-RELATED"/>
    <property type="match status" value="1"/>
</dbReference>
<feature type="signal peptide" evidence="1">
    <location>
        <begin position="1"/>
        <end position="24"/>
    </location>
</feature>